<dbReference type="EMBL" id="CAXKWB010018256">
    <property type="protein sequence ID" value="CAL4120531.1"/>
    <property type="molecule type" value="Genomic_DNA"/>
</dbReference>
<dbReference type="Pfam" id="PF00595">
    <property type="entry name" value="PDZ"/>
    <property type="match status" value="2"/>
</dbReference>
<dbReference type="SUPFAM" id="SSF50156">
    <property type="entry name" value="PDZ domain-like"/>
    <property type="match status" value="2"/>
</dbReference>
<reference evidence="2 3" key="1">
    <citation type="submission" date="2024-05" db="EMBL/GenBank/DDBJ databases">
        <authorList>
            <person name="Wallberg A."/>
        </authorList>
    </citation>
    <scope>NUCLEOTIDE SEQUENCE [LARGE SCALE GENOMIC DNA]</scope>
</reference>
<protein>
    <recommendedName>
        <fullName evidence="1">PDZ domain-containing protein</fullName>
    </recommendedName>
</protein>
<dbReference type="CDD" id="cd06759">
    <property type="entry name" value="PDZ3_PDZD2-PDZ1_hPro-IL-16-like"/>
    <property type="match status" value="1"/>
</dbReference>
<dbReference type="AlphaFoldDB" id="A0AAV2RAW7"/>
<proteinExistence type="predicted"/>
<organism evidence="2 3">
    <name type="scientific">Meganyctiphanes norvegica</name>
    <name type="common">Northern krill</name>
    <name type="synonym">Thysanopoda norvegica</name>
    <dbReference type="NCBI Taxonomy" id="48144"/>
    <lineage>
        <taxon>Eukaryota</taxon>
        <taxon>Metazoa</taxon>
        <taxon>Ecdysozoa</taxon>
        <taxon>Arthropoda</taxon>
        <taxon>Crustacea</taxon>
        <taxon>Multicrustacea</taxon>
        <taxon>Malacostraca</taxon>
        <taxon>Eumalacostraca</taxon>
        <taxon>Eucarida</taxon>
        <taxon>Euphausiacea</taxon>
        <taxon>Euphausiidae</taxon>
        <taxon>Meganyctiphanes</taxon>
    </lineage>
</organism>
<comment type="caution">
    <text evidence="2">The sequence shown here is derived from an EMBL/GenBank/DDBJ whole genome shotgun (WGS) entry which is preliminary data.</text>
</comment>
<feature type="domain" description="PDZ" evidence="1">
    <location>
        <begin position="72"/>
        <end position="154"/>
    </location>
</feature>
<dbReference type="PANTHER" id="PTHR11324">
    <property type="entry name" value="IL16-RELATED"/>
    <property type="match status" value="1"/>
</dbReference>
<dbReference type="InterPro" id="IPR036034">
    <property type="entry name" value="PDZ_sf"/>
</dbReference>
<dbReference type="Gene3D" id="2.30.42.10">
    <property type="match status" value="2"/>
</dbReference>
<evidence type="ECO:0000259" key="1">
    <source>
        <dbReference type="PROSITE" id="PS50106"/>
    </source>
</evidence>
<sequence length="470" mass="51768">ATPLDPHRHYARSASLDLAELWYCRDDLTIDDSDGNTAYTDNYCHRVPSLSQPPPASVSLPQPPAKNKTFRMVRLVKCERDEGLGLFISGQISIGYVIAHIIPDELTDRDGRLHVGDEILNINGRRLRGVTLEEARNILRNTPKVVDIVIARLPNVHNNHTHSQSNGHDSLYSDLDNVSMVSGRVDSRMDSAASCHVDSRMSIVAVDDYPDTPLNQCFRECKPESADVEEDSFMEHNDLSTQQSETRDHPSELPDLAQEVRGVKIRDNCDLRKTSHAESLKVEGLVTAVMVRTTSDSSSGDDEPLHLPSLIEDGVFDDRPMSQSSQVSVKTVTSIGSVYSVRGTTTLSRRVSARIARTASISTLPRRPKSLNLSFHTVVFEKGPGKKGLGFSIVGGRDSPRGNMGIFVKTLFLNGQAAEEGSLKEGDEIFAINGESMAECSHAETISLFKMVKIGKVVIHFGRRAPSKKR</sequence>
<dbReference type="Proteomes" id="UP001497623">
    <property type="component" value="Unassembled WGS sequence"/>
</dbReference>
<accession>A0AAV2RAW7</accession>
<keyword evidence="3" id="KW-1185">Reference proteome</keyword>
<dbReference type="SMART" id="SM00228">
    <property type="entry name" value="PDZ"/>
    <property type="match status" value="2"/>
</dbReference>
<feature type="non-terminal residue" evidence="2">
    <location>
        <position position="470"/>
    </location>
</feature>
<evidence type="ECO:0000313" key="2">
    <source>
        <dbReference type="EMBL" id="CAL4120531.1"/>
    </source>
</evidence>
<evidence type="ECO:0000313" key="3">
    <source>
        <dbReference type="Proteomes" id="UP001497623"/>
    </source>
</evidence>
<dbReference type="PANTHER" id="PTHR11324:SF16">
    <property type="entry name" value="PDZ DOMAIN-CONTAINING PROTEIN 2"/>
    <property type="match status" value="1"/>
</dbReference>
<name>A0AAV2RAW7_MEGNR</name>
<dbReference type="PROSITE" id="PS50106">
    <property type="entry name" value="PDZ"/>
    <property type="match status" value="2"/>
</dbReference>
<gene>
    <name evidence="2" type="ORF">MNOR_LOCUS22066</name>
</gene>
<dbReference type="InterPro" id="IPR001478">
    <property type="entry name" value="PDZ"/>
</dbReference>
<feature type="domain" description="PDZ" evidence="1">
    <location>
        <begin position="377"/>
        <end position="450"/>
    </location>
</feature>
<feature type="non-terminal residue" evidence="2">
    <location>
        <position position="1"/>
    </location>
</feature>